<comment type="similarity">
    <text evidence="3">Belongs to the cyclic nucleotide phosphodiesterase family.</text>
</comment>
<dbReference type="GO" id="GO:0046872">
    <property type="term" value="F:metal ion binding"/>
    <property type="evidence" value="ECO:0007669"/>
    <property type="project" value="UniProtKB-KW"/>
</dbReference>
<keyword evidence="2 3" id="KW-0378">Hydrolase</keyword>
<evidence type="ECO:0000256" key="1">
    <source>
        <dbReference type="ARBA" id="ARBA00022723"/>
    </source>
</evidence>
<dbReference type="Proteomes" id="UP000232323">
    <property type="component" value="Unassembled WGS sequence"/>
</dbReference>
<dbReference type="OrthoDB" id="541199at2759"/>
<protein>
    <recommendedName>
        <fullName evidence="3">Phosphodiesterase</fullName>
        <ecNumber evidence="3">3.1.4.-</ecNumber>
    </recommendedName>
</protein>
<feature type="compositionally biased region" description="Polar residues" evidence="4">
    <location>
        <begin position="482"/>
        <end position="499"/>
    </location>
</feature>
<accession>A0A250XIU9</accession>
<dbReference type="STRING" id="1157962.A0A250XIU9"/>
<organism evidence="7 8">
    <name type="scientific">Chlamydomonas eustigma</name>
    <dbReference type="NCBI Taxonomy" id="1157962"/>
    <lineage>
        <taxon>Eukaryota</taxon>
        <taxon>Viridiplantae</taxon>
        <taxon>Chlorophyta</taxon>
        <taxon>core chlorophytes</taxon>
        <taxon>Chlorophyceae</taxon>
        <taxon>CS clade</taxon>
        <taxon>Chlamydomonadales</taxon>
        <taxon>Chlamydomonadaceae</taxon>
        <taxon>Chlamydomonas</taxon>
    </lineage>
</organism>
<evidence type="ECO:0000256" key="3">
    <source>
        <dbReference type="RuleBase" id="RU363067"/>
    </source>
</evidence>
<comment type="caution">
    <text evidence="7">The sequence shown here is derived from an EMBL/GenBank/DDBJ whole genome shotgun (WGS) entry which is preliminary data.</text>
</comment>
<reference evidence="7 8" key="1">
    <citation type="submission" date="2017-08" db="EMBL/GenBank/DDBJ databases">
        <title>Acidophilic green algal genome provides insights into adaptation to an acidic environment.</title>
        <authorList>
            <person name="Hirooka S."/>
            <person name="Hirose Y."/>
            <person name="Kanesaki Y."/>
            <person name="Higuchi S."/>
            <person name="Fujiwara T."/>
            <person name="Onuma R."/>
            <person name="Era A."/>
            <person name="Ohbayashi R."/>
            <person name="Uzuka A."/>
            <person name="Nozaki H."/>
            <person name="Yoshikawa H."/>
            <person name="Miyagishima S.Y."/>
        </authorList>
    </citation>
    <scope>NUCLEOTIDE SEQUENCE [LARGE SCALE GENOMIC DNA]</scope>
    <source>
        <strain evidence="7 8">NIES-2499</strain>
    </source>
</reference>
<dbReference type="AlphaFoldDB" id="A0A250XIU9"/>
<evidence type="ECO:0000256" key="2">
    <source>
        <dbReference type="ARBA" id="ARBA00022801"/>
    </source>
</evidence>
<dbReference type="InterPro" id="IPR036971">
    <property type="entry name" value="PDEase_catalytic_dom_sf"/>
</dbReference>
<comment type="cofactor">
    <cofactor evidence="3">
        <name>a divalent metal cation</name>
        <dbReference type="ChEBI" id="CHEBI:60240"/>
    </cofactor>
    <text evidence="3">Binds 2 divalent metal cations per subunit. Site 1 may preferentially bind zinc ions, while site 2 has a preference for magnesium and/or manganese ions.</text>
</comment>
<keyword evidence="5" id="KW-1133">Transmembrane helix</keyword>
<keyword evidence="5" id="KW-0472">Membrane</keyword>
<dbReference type="PANTHER" id="PTHR11347">
    <property type="entry name" value="CYCLIC NUCLEOTIDE PHOSPHODIESTERASE"/>
    <property type="match status" value="1"/>
</dbReference>
<dbReference type="SUPFAM" id="SSF109604">
    <property type="entry name" value="HD-domain/PDEase-like"/>
    <property type="match status" value="1"/>
</dbReference>
<dbReference type="GO" id="GO:0007165">
    <property type="term" value="P:signal transduction"/>
    <property type="evidence" value="ECO:0007669"/>
    <property type="project" value="InterPro"/>
</dbReference>
<name>A0A250XIU9_9CHLO</name>
<dbReference type="PROSITE" id="PS00126">
    <property type="entry name" value="PDEASE_I_1"/>
    <property type="match status" value="1"/>
</dbReference>
<proteinExistence type="inferred from homology"/>
<dbReference type="EMBL" id="BEGY01000090">
    <property type="protein sequence ID" value="GAX83011.1"/>
    <property type="molecule type" value="Genomic_DNA"/>
</dbReference>
<dbReference type="InterPro" id="IPR023174">
    <property type="entry name" value="PDEase_CS"/>
</dbReference>
<evidence type="ECO:0000256" key="4">
    <source>
        <dbReference type="SAM" id="MobiDB-lite"/>
    </source>
</evidence>
<feature type="region of interest" description="Disordered" evidence="4">
    <location>
        <begin position="482"/>
        <end position="503"/>
    </location>
</feature>
<gene>
    <name evidence="7" type="ORF">CEUSTIGMA_g10438.t1</name>
</gene>
<evidence type="ECO:0000313" key="7">
    <source>
        <dbReference type="EMBL" id="GAX83011.1"/>
    </source>
</evidence>
<dbReference type="InterPro" id="IPR003607">
    <property type="entry name" value="HD/PDEase_dom"/>
</dbReference>
<keyword evidence="5" id="KW-0812">Transmembrane</keyword>
<feature type="transmembrane region" description="Helical" evidence="5">
    <location>
        <begin position="341"/>
        <end position="366"/>
    </location>
</feature>
<evidence type="ECO:0000256" key="5">
    <source>
        <dbReference type="SAM" id="Phobius"/>
    </source>
</evidence>
<dbReference type="PROSITE" id="PS51845">
    <property type="entry name" value="PDEASE_I_2"/>
    <property type="match status" value="1"/>
</dbReference>
<feature type="transmembrane region" description="Helical" evidence="5">
    <location>
        <begin position="38"/>
        <end position="59"/>
    </location>
</feature>
<dbReference type="EC" id="3.1.4.-" evidence="3"/>
<dbReference type="SMART" id="SM00471">
    <property type="entry name" value="HDc"/>
    <property type="match status" value="1"/>
</dbReference>
<dbReference type="Gene3D" id="1.10.1300.10">
    <property type="entry name" value="3'5'-cyclic nucleotide phosphodiesterase, catalytic domain"/>
    <property type="match status" value="1"/>
</dbReference>
<evidence type="ECO:0000313" key="8">
    <source>
        <dbReference type="Proteomes" id="UP000232323"/>
    </source>
</evidence>
<feature type="domain" description="PDEase" evidence="6">
    <location>
        <begin position="611"/>
        <end position="988"/>
    </location>
</feature>
<keyword evidence="8" id="KW-1185">Reference proteome</keyword>
<dbReference type="InterPro" id="IPR002073">
    <property type="entry name" value="PDEase_catalytic_dom"/>
</dbReference>
<dbReference type="GO" id="GO:0004114">
    <property type="term" value="F:3',5'-cyclic-nucleotide phosphodiesterase activity"/>
    <property type="evidence" value="ECO:0007669"/>
    <property type="project" value="InterPro"/>
</dbReference>
<sequence length="996" mass="108264">MKDVYKATGSSTHMKLWLTLRVRVQVVWDTIKCYPSTLIIPLLLLCALTGGGVAIVITLSNSTANDNRDSAQQDANAVGILITEVLRDVVQPTFSIALYIQANAIYYANILRNFPVLAQQLLAQVPNSADGNIWMALGPMATEVEVYPVNNMTSQVVGLNVLNTSVLLGNLDLPTGQPYSLIGPVKGLLSVNQLVMIILVPVFVPNITANYSFNFPANISELCPPEFSKLCFKEYGQTGLGSKFWGHVAGVIDLKSFILGDNGALSSLLRKGYSYQLLQSSPYLEPTPGVTSLSGQPATVIASRGNLEGDPVSVVVNLTTATGFQPLTLLITNASGWNPSWTAGVLAAVVILAVIISVLAFALLLYMRQHQRLLHALLPRTAVSSIFQSDIIDSIMKDPGGTGKLLQAGTPVERLMELLNLLMRGSTPDLSEVLSLRSAFMNGGALIFQPQDLRSQLKRAHDLDDDVIDALLREVQGLSPEQTKSLDTISGRDNSNNGRKGSHEAVDGFIGALSDGELRRGSVTWAIGLFMSELSGMMPHPLSITLLEDVKLGIPVLPDPGNSNNEDGIAPSFRLSLEGTSAKAIKGSAATTTRSLSAAGQQPVADLELSNRVDMMSRVKPLLADPAVKLLEAAYGSWSFDAFELSELTGGHPLSSLLFFLVARCGLIRTLNLDPEILARLCLAIEEGYNPNPYHNKTHAADVLQAMHTILISTGMAVFDPAPAIAGDNGSSPKCYCGPQVMLACLLAAASHDLGHKGVTNDFLINIDDELALVYSDKSPMEHFHLALLFKLLKLPHLNLLSHLSKSEITKFRKMVIDLISATDMKSHFAIFTQFSTTHQVSDSSPSGNAQETTSSRALSQAFSRSSWPNVLAVAPKDDAEQIISLQVVLKCSDLINIARPLEVTKKWCRALEQEFFEQGDREREMGLPLSPLFDRNKPGVTKSQVGFYDFMVFPLFHNFACVFPGARPMVDMARSNYKFWKMRTDSKRQSQKDEE</sequence>
<keyword evidence="1 3" id="KW-0479">Metal-binding</keyword>
<evidence type="ECO:0000259" key="6">
    <source>
        <dbReference type="PROSITE" id="PS51845"/>
    </source>
</evidence>
<dbReference type="Pfam" id="PF00233">
    <property type="entry name" value="PDEase_I"/>
    <property type="match status" value="1"/>
</dbReference>